<protein>
    <submittedName>
        <fullName evidence="1">Synaptic vesicle transporter svop</fullName>
    </submittedName>
</protein>
<reference evidence="1 2" key="1">
    <citation type="submission" date="2015-04" db="EMBL/GenBank/DDBJ databases">
        <title>Lasius niger genome sequencing.</title>
        <authorList>
            <person name="Konorov E.A."/>
            <person name="Nikitin M.A."/>
            <person name="Kirill M.V."/>
            <person name="Chang P."/>
        </authorList>
    </citation>
    <scope>NUCLEOTIDE SEQUENCE [LARGE SCALE GENOMIC DNA]</scope>
    <source>
        <tissue evidence="1">Whole</tissue>
    </source>
</reference>
<evidence type="ECO:0000313" key="2">
    <source>
        <dbReference type="Proteomes" id="UP000036403"/>
    </source>
</evidence>
<accession>A0A0J7NAZ2</accession>
<name>A0A0J7NAZ2_LASNI</name>
<proteinExistence type="predicted"/>
<keyword evidence="2" id="KW-1185">Reference proteome</keyword>
<organism evidence="1 2">
    <name type="scientific">Lasius niger</name>
    <name type="common">Black garden ant</name>
    <dbReference type="NCBI Taxonomy" id="67767"/>
    <lineage>
        <taxon>Eukaryota</taxon>
        <taxon>Metazoa</taxon>
        <taxon>Ecdysozoa</taxon>
        <taxon>Arthropoda</taxon>
        <taxon>Hexapoda</taxon>
        <taxon>Insecta</taxon>
        <taxon>Pterygota</taxon>
        <taxon>Neoptera</taxon>
        <taxon>Endopterygota</taxon>
        <taxon>Hymenoptera</taxon>
        <taxon>Apocrita</taxon>
        <taxon>Aculeata</taxon>
        <taxon>Formicoidea</taxon>
        <taxon>Formicidae</taxon>
        <taxon>Formicinae</taxon>
        <taxon>Lasius</taxon>
        <taxon>Lasius</taxon>
    </lineage>
</organism>
<dbReference type="Proteomes" id="UP000036403">
    <property type="component" value="Unassembled WGS sequence"/>
</dbReference>
<dbReference type="EMBL" id="LBMM01007390">
    <property type="protein sequence ID" value="KMQ89775.1"/>
    <property type="molecule type" value="Genomic_DNA"/>
</dbReference>
<dbReference type="PaxDb" id="67767-A0A0J7NAZ2"/>
<gene>
    <name evidence="1" type="ORF">RF55_10559</name>
</gene>
<comment type="caution">
    <text evidence="1">The sequence shown here is derived from an EMBL/GenBank/DDBJ whole genome shotgun (WGS) entry which is preliminary data.</text>
</comment>
<evidence type="ECO:0000313" key="1">
    <source>
        <dbReference type="EMBL" id="KMQ89775.1"/>
    </source>
</evidence>
<sequence>MKELRNEMVGKEGTDGVCIGWRQNEVPGQQVMATQEGRWAMCANTCCDGIAVIRSLSVENVVRENIGEE</sequence>
<dbReference type="AlphaFoldDB" id="A0A0J7NAZ2"/>